<organism evidence="1 2">
    <name type="scientific">Lipomyces kononenkoae</name>
    <name type="common">Yeast</name>
    <dbReference type="NCBI Taxonomy" id="34357"/>
    <lineage>
        <taxon>Eukaryota</taxon>
        <taxon>Fungi</taxon>
        <taxon>Dikarya</taxon>
        <taxon>Ascomycota</taxon>
        <taxon>Saccharomycotina</taxon>
        <taxon>Lipomycetes</taxon>
        <taxon>Lipomycetales</taxon>
        <taxon>Lipomycetaceae</taxon>
        <taxon>Lipomyces</taxon>
    </lineage>
</organism>
<dbReference type="Proteomes" id="UP001433508">
    <property type="component" value="Unassembled WGS sequence"/>
</dbReference>
<comment type="caution">
    <text evidence="1">The sequence shown here is derived from an EMBL/GenBank/DDBJ whole genome shotgun (WGS) entry which is preliminary data.</text>
</comment>
<evidence type="ECO:0000313" key="1">
    <source>
        <dbReference type="EMBL" id="KAK9236022.1"/>
    </source>
</evidence>
<reference evidence="2" key="1">
    <citation type="journal article" date="2024" name="Front. Bioeng. Biotechnol.">
        <title>Genome-scale model development and genomic sequencing of the oleaginous clade Lipomyces.</title>
        <authorList>
            <person name="Czajka J.J."/>
            <person name="Han Y."/>
            <person name="Kim J."/>
            <person name="Mondo S.J."/>
            <person name="Hofstad B.A."/>
            <person name="Robles A."/>
            <person name="Haridas S."/>
            <person name="Riley R."/>
            <person name="LaButti K."/>
            <person name="Pangilinan J."/>
            <person name="Andreopoulos W."/>
            <person name="Lipzen A."/>
            <person name="Yan J."/>
            <person name="Wang M."/>
            <person name="Ng V."/>
            <person name="Grigoriev I.V."/>
            <person name="Spatafora J.W."/>
            <person name="Magnuson J.K."/>
            <person name="Baker S.E."/>
            <person name="Pomraning K.R."/>
        </authorList>
    </citation>
    <scope>NUCLEOTIDE SEQUENCE [LARGE SCALE GENOMIC DNA]</scope>
    <source>
        <strain evidence="2">CBS 7786</strain>
    </source>
</reference>
<sequence>MTIETGGDTSRRTSSFVDTNSFVSHPACVTIKHWQLRDLVCKTENLHEVLYVSERLVKSLDTDTGKTSQCAEFSFYPRCLASAFGIVAVGGVQRGQLGFTYRRRQEDDADNGVDLPVTTVELGGYINNSITLFRPGASSVSALVCNNDHTLRMLDINGSSNSVIDSLQLPVPLNHASISPDCKSIIACGDSAHLFVFHPEERKPSNEASDESTSCIDSLADLKWKRTSTLATSADAGFSTAFSPSGVLFAVAAQDGVASIYDSRYLPTTTSATSLSARNAPKPMKRIESTRPHEKEGAFRCLKFSSGAEDLLLISEQMGRVHVVDTRRFDDRQILEIPNSVNYRIRSARTRRDNSGNDNSNSLGGASGLSSGASDGSAYARRRRLMGLASSRIAAELSQQSAGVSSYNPSSPSEYVTHDETGEMRRRANDFTSDTALAEYYYQTHDSRRSTERNQEVYDDHNDENELDDDELDDDDRYCVFGDMAVSRSASSSSSNITGRYTNTIDSPATRLIREKEISGIAWSDEDGGSVIVGWDSGIGKWTVDRWGRRIFPSYKMR</sequence>
<gene>
    <name evidence="1" type="ORF">V1525DRAFT_408281</name>
</gene>
<name>A0ACC3SWJ6_LIPKO</name>
<evidence type="ECO:0000313" key="2">
    <source>
        <dbReference type="Proteomes" id="UP001433508"/>
    </source>
</evidence>
<accession>A0ACC3SWJ6</accession>
<dbReference type="EMBL" id="MU971398">
    <property type="protein sequence ID" value="KAK9236022.1"/>
    <property type="molecule type" value="Genomic_DNA"/>
</dbReference>
<proteinExistence type="predicted"/>
<protein>
    <submittedName>
        <fullName evidence="1">Uncharacterized protein</fullName>
    </submittedName>
</protein>
<keyword evidence="2" id="KW-1185">Reference proteome</keyword>